<keyword evidence="6" id="KW-1185">Reference proteome</keyword>
<proteinExistence type="predicted"/>
<evidence type="ECO:0000256" key="1">
    <source>
        <dbReference type="ARBA" id="ARBA00023015"/>
    </source>
</evidence>
<evidence type="ECO:0000256" key="2">
    <source>
        <dbReference type="ARBA" id="ARBA00023163"/>
    </source>
</evidence>
<dbReference type="Pfam" id="PF13490">
    <property type="entry name" value="zf-HC2"/>
    <property type="match status" value="1"/>
</dbReference>
<feature type="transmembrane region" description="Helical" evidence="3">
    <location>
        <begin position="104"/>
        <end position="125"/>
    </location>
</feature>
<sequence length="247" mass="26226">MTQPGEAHGVERVGGDRYATWDAAYVLGSLSSGERREFEAHLATCAGCRAAVAELSGVPALLGLLDVEDVRGIGGAQPEPPPLRPEVLQTVLDRVRWRRRRSRWLMAAAVGVAAALLAVGLVVVIRPELVGLTNGASTEVSAAQLPMNQLAPTSVRATVALSSFVWGTRVDMVCTYGRWTGHVDEAPSTLAMVVVGRDGSRTQIATWLGLSGATALPSGNTTMPKDHIASVQLVSLDSGRVLLERRW</sequence>
<evidence type="ECO:0000259" key="4">
    <source>
        <dbReference type="Pfam" id="PF13490"/>
    </source>
</evidence>
<dbReference type="EMBL" id="AP022610">
    <property type="protein sequence ID" value="BBZ26864.1"/>
    <property type="molecule type" value="Genomic_DNA"/>
</dbReference>
<dbReference type="InterPro" id="IPR027383">
    <property type="entry name" value="Znf_put"/>
</dbReference>
<dbReference type="Proteomes" id="UP000466517">
    <property type="component" value="Chromosome"/>
</dbReference>
<evidence type="ECO:0000313" key="6">
    <source>
        <dbReference type="Proteomes" id="UP000466517"/>
    </source>
</evidence>
<dbReference type="KEGG" id="mmag:MMAD_11590"/>
<protein>
    <submittedName>
        <fullName evidence="5">Anti-sigma factor</fullName>
    </submittedName>
</protein>
<evidence type="ECO:0000256" key="3">
    <source>
        <dbReference type="SAM" id="Phobius"/>
    </source>
</evidence>
<keyword evidence="3" id="KW-0472">Membrane</keyword>
<keyword evidence="1" id="KW-0805">Transcription regulation</keyword>
<keyword evidence="2" id="KW-0804">Transcription</keyword>
<dbReference type="AlphaFoldDB" id="A0A7I7XB99"/>
<accession>A0A7I7XB99</accession>
<reference evidence="5 6" key="1">
    <citation type="journal article" date="2019" name="Emerg. Microbes Infect.">
        <title>Comprehensive subspecies identification of 175 nontuberculous mycobacteria species based on 7547 genomic profiles.</title>
        <authorList>
            <person name="Matsumoto Y."/>
            <person name="Kinjo T."/>
            <person name="Motooka D."/>
            <person name="Nabeya D."/>
            <person name="Jung N."/>
            <person name="Uechi K."/>
            <person name="Horii T."/>
            <person name="Iida T."/>
            <person name="Fujita J."/>
            <person name="Nakamura S."/>
        </authorList>
    </citation>
    <scope>NUCLEOTIDE SEQUENCE [LARGE SCALE GENOMIC DNA]</scope>
    <source>
        <strain evidence="5 6">JCM 13574</strain>
    </source>
</reference>
<evidence type="ECO:0000313" key="5">
    <source>
        <dbReference type="EMBL" id="BBZ26864.1"/>
    </source>
</evidence>
<keyword evidence="3" id="KW-0812">Transmembrane</keyword>
<dbReference type="Gene3D" id="1.10.10.1320">
    <property type="entry name" value="Anti-sigma factor, zinc-finger domain"/>
    <property type="match status" value="1"/>
</dbReference>
<name>A0A7I7XB99_9MYCO</name>
<dbReference type="RefSeq" id="WP_163733767.1">
    <property type="nucleotide sequence ID" value="NZ_AP022610.1"/>
</dbReference>
<feature type="domain" description="Putative zinc-finger" evidence="4">
    <location>
        <begin position="24"/>
        <end position="49"/>
    </location>
</feature>
<dbReference type="InterPro" id="IPR041916">
    <property type="entry name" value="Anti_sigma_zinc_sf"/>
</dbReference>
<keyword evidence="3" id="KW-1133">Transmembrane helix</keyword>
<gene>
    <name evidence="5" type="ORF">MMAD_11590</name>
</gene>
<organism evidence="5 6">
    <name type="scientific">Mycolicibacterium madagascariense</name>
    <dbReference type="NCBI Taxonomy" id="212765"/>
    <lineage>
        <taxon>Bacteria</taxon>
        <taxon>Bacillati</taxon>
        <taxon>Actinomycetota</taxon>
        <taxon>Actinomycetes</taxon>
        <taxon>Mycobacteriales</taxon>
        <taxon>Mycobacteriaceae</taxon>
        <taxon>Mycolicibacterium</taxon>
    </lineage>
</organism>